<dbReference type="RefSeq" id="XP_064654445.1">
    <property type="nucleotide sequence ID" value="XM_064807431.1"/>
</dbReference>
<dbReference type="InterPro" id="IPR036812">
    <property type="entry name" value="NAD(P)_OxRdtase_dom_sf"/>
</dbReference>
<dbReference type="AlphaFoldDB" id="A0AAV9NZL6"/>
<feature type="site" description="Lowers pKa of active site Tyr" evidence="5">
    <location>
        <position position="79"/>
    </location>
</feature>
<protein>
    <recommendedName>
        <fullName evidence="6">NADP-dependent oxidoreductase domain-containing protein</fullName>
    </recommendedName>
</protein>
<dbReference type="Gene3D" id="3.20.20.100">
    <property type="entry name" value="NADP-dependent oxidoreductase domain"/>
    <property type="match status" value="1"/>
</dbReference>
<dbReference type="CDD" id="cd19071">
    <property type="entry name" value="AKR_AKR1-5-like"/>
    <property type="match status" value="1"/>
</dbReference>
<dbReference type="Proteomes" id="UP001337655">
    <property type="component" value="Unassembled WGS sequence"/>
</dbReference>
<feature type="active site" description="Proton donor" evidence="3">
    <location>
        <position position="54"/>
    </location>
</feature>
<feature type="binding site" evidence="4">
    <location>
        <position position="114"/>
    </location>
    <ligand>
        <name>substrate</name>
    </ligand>
</feature>
<dbReference type="GO" id="GO:0016491">
    <property type="term" value="F:oxidoreductase activity"/>
    <property type="evidence" value="ECO:0007669"/>
    <property type="project" value="UniProtKB-KW"/>
</dbReference>
<evidence type="ECO:0000256" key="3">
    <source>
        <dbReference type="PIRSR" id="PIRSR000097-1"/>
    </source>
</evidence>
<dbReference type="PROSITE" id="PS00798">
    <property type="entry name" value="ALDOKETO_REDUCTASE_1"/>
    <property type="match status" value="1"/>
</dbReference>
<dbReference type="GeneID" id="89931537"/>
<evidence type="ECO:0000259" key="6">
    <source>
        <dbReference type="Pfam" id="PF00248"/>
    </source>
</evidence>
<dbReference type="InterPro" id="IPR018170">
    <property type="entry name" value="Aldo/ket_reductase_CS"/>
</dbReference>
<dbReference type="PIRSF" id="PIRSF000097">
    <property type="entry name" value="AKR"/>
    <property type="match status" value="1"/>
</dbReference>
<dbReference type="PANTHER" id="PTHR43827:SF13">
    <property type="entry name" value="ALDO_KETO REDUCTASE FAMILY PROTEIN"/>
    <property type="match status" value="1"/>
</dbReference>
<organism evidence="7 8">
    <name type="scientific">Saxophila tyrrhenica</name>
    <dbReference type="NCBI Taxonomy" id="1690608"/>
    <lineage>
        <taxon>Eukaryota</taxon>
        <taxon>Fungi</taxon>
        <taxon>Dikarya</taxon>
        <taxon>Ascomycota</taxon>
        <taxon>Pezizomycotina</taxon>
        <taxon>Dothideomycetes</taxon>
        <taxon>Dothideomycetidae</taxon>
        <taxon>Mycosphaerellales</taxon>
        <taxon>Extremaceae</taxon>
        <taxon>Saxophila</taxon>
    </lineage>
</organism>
<reference evidence="7 8" key="1">
    <citation type="submission" date="2023-08" db="EMBL/GenBank/DDBJ databases">
        <title>Black Yeasts Isolated from many extreme environments.</title>
        <authorList>
            <person name="Coleine C."/>
            <person name="Stajich J.E."/>
            <person name="Selbmann L."/>
        </authorList>
    </citation>
    <scope>NUCLEOTIDE SEQUENCE [LARGE SCALE GENOMIC DNA]</scope>
    <source>
        <strain evidence="7 8">CCFEE 5935</strain>
    </source>
</reference>
<dbReference type="Pfam" id="PF00248">
    <property type="entry name" value="Aldo_ket_red"/>
    <property type="match status" value="1"/>
</dbReference>
<evidence type="ECO:0000256" key="4">
    <source>
        <dbReference type="PIRSR" id="PIRSR000097-2"/>
    </source>
</evidence>
<dbReference type="EMBL" id="JAVRRT010000021">
    <property type="protein sequence ID" value="KAK5164117.1"/>
    <property type="molecule type" value="Genomic_DNA"/>
</dbReference>
<dbReference type="FunFam" id="3.20.20.100:FF:000015">
    <property type="entry name" value="Oxidoreductase, aldo/keto reductase family"/>
    <property type="match status" value="1"/>
</dbReference>
<feature type="domain" description="NADP-dependent oxidoreductase" evidence="6">
    <location>
        <begin position="39"/>
        <end position="264"/>
    </location>
</feature>
<sequence>MSGLTITSTAKLSSGKAIPLLGFGVWDSPSHLTTKSCLGALKVGYRHIDTAQVYGNEPEVGEAVKQSSLKREDIYVTSKILSPGSDDAATYQKCLESVHKIGGKDGYLDLMLIHNASPGAASIKLMWQAMEKLQQEGKIKSIGVSNFGIGHIEKMKEYAKVWPPMVNQLELHPWLQQREIVDYCHKNNIIVEAYCPLVRNQKAKDPDLSSVAEKHGKSTAQVLVRYCLQKNWVPLPKSDNPGRIAQNADIYDFELDKQDMEKLDGQKQEAALVVAVDNQAT</sequence>
<gene>
    <name evidence="7" type="ORF">LTR77_010208</name>
</gene>
<evidence type="ECO:0000256" key="1">
    <source>
        <dbReference type="ARBA" id="ARBA00007905"/>
    </source>
</evidence>
<dbReference type="SUPFAM" id="SSF51430">
    <property type="entry name" value="NAD(P)-linked oxidoreductase"/>
    <property type="match status" value="1"/>
</dbReference>
<dbReference type="PANTHER" id="PTHR43827">
    <property type="entry name" value="2,5-DIKETO-D-GLUCONIC ACID REDUCTASE"/>
    <property type="match status" value="1"/>
</dbReference>
<comment type="similarity">
    <text evidence="1">Belongs to the aldo/keto reductase family.</text>
</comment>
<evidence type="ECO:0000256" key="2">
    <source>
        <dbReference type="ARBA" id="ARBA00023002"/>
    </source>
</evidence>
<dbReference type="InterPro" id="IPR023210">
    <property type="entry name" value="NADP_OxRdtase_dom"/>
</dbReference>
<evidence type="ECO:0000313" key="8">
    <source>
        <dbReference type="Proteomes" id="UP001337655"/>
    </source>
</evidence>
<name>A0AAV9NZL6_9PEZI</name>
<dbReference type="PROSITE" id="PS00062">
    <property type="entry name" value="ALDOKETO_REDUCTASE_2"/>
    <property type="match status" value="1"/>
</dbReference>
<comment type="caution">
    <text evidence="7">The sequence shown here is derived from an EMBL/GenBank/DDBJ whole genome shotgun (WGS) entry which is preliminary data.</text>
</comment>
<dbReference type="PRINTS" id="PR00069">
    <property type="entry name" value="ALDKETRDTASE"/>
</dbReference>
<dbReference type="InterPro" id="IPR020471">
    <property type="entry name" value="AKR"/>
</dbReference>
<accession>A0AAV9NZL6</accession>
<keyword evidence="2" id="KW-0560">Oxidoreductase</keyword>
<proteinExistence type="inferred from homology"/>
<evidence type="ECO:0000256" key="5">
    <source>
        <dbReference type="PIRSR" id="PIRSR000097-3"/>
    </source>
</evidence>
<keyword evidence="8" id="KW-1185">Reference proteome</keyword>
<evidence type="ECO:0000313" key="7">
    <source>
        <dbReference type="EMBL" id="KAK5164117.1"/>
    </source>
</evidence>
<dbReference type="PROSITE" id="PS00063">
    <property type="entry name" value="ALDOKETO_REDUCTASE_3"/>
    <property type="match status" value="1"/>
</dbReference>